<accession>A0ABQ5WEZ3</accession>
<reference evidence="2" key="1">
    <citation type="journal article" date="2019" name="Int. J. Syst. Evol. Microbiol.">
        <title>The Global Catalogue of Microorganisms (GCM) 10K type strain sequencing project: providing services to taxonomists for standard genome sequencing and annotation.</title>
        <authorList>
            <consortium name="The Broad Institute Genomics Platform"/>
            <consortium name="The Broad Institute Genome Sequencing Center for Infectious Disease"/>
            <person name="Wu L."/>
            <person name="Ma J."/>
        </authorList>
    </citation>
    <scope>NUCLEOTIDE SEQUENCE [LARGE SCALE GENOMIC DNA]</scope>
    <source>
        <strain evidence="2">NBRC 112416</strain>
    </source>
</reference>
<gene>
    <name evidence="1" type="ORF">GCM10010862_53340</name>
</gene>
<dbReference type="Proteomes" id="UP001156691">
    <property type="component" value="Unassembled WGS sequence"/>
</dbReference>
<sequence length="64" mass="7310">MIPATYHFKNIDRALLHPGVEAEIAEARRRDGTESPSRLQARALLRLVMPAWPPRHGWSRIPAE</sequence>
<evidence type="ECO:0000313" key="2">
    <source>
        <dbReference type="Proteomes" id="UP001156691"/>
    </source>
</evidence>
<dbReference type="RefSeq" id="WP_284343472.1">
    <property type="nucleotide sequence ID" value="NZ_BSNS01000030.1"/>
</dbReference>
<evidence type="ECO:0000313" key="1">
    <source>
        <dbReference type="EMBL" id="GLQ58075.1"/>
    </source>
</evidence>
<comment type="caution">
    <text evidence="1">The sequence shown here is derived from an EMBL/GenBank/DDBJ whole genome shotgun (WGS) entry which is preliminary data.</text>
</comment>
<proteinExistence type="predicted"/>
<dbReference type="EMBL" id="BSNS01000030">
    <property type="protein sequence ID" value="GLQ58075.1"/>
    <property type="molecule type" value="Genomic_DNA"/>
</dbReference>
<name>A0ABQ5WEZ3_9HYPH</name>
<keyword evidence="2" id="KW-1185">Reference proteome</keyword>
<protein>
    <submittedName>
        <fullName evidence="1">Uncharacterized protein</fullName>
    </submittedName>
</protein>
<organism evidence="1 2">
    <name type="scientific">Devosia nitrariae</name>
    <dbReference type="NCBI Taxonomy" id="2071872"/>
    <lineage>
        <taxon>Bacteria</taxon>
        <taxon>Pseudomonadati</taxon>
        <taxon>Pseudomonadota</taxon>
        <taxon>Alphaproteobacteria</taxon>
        <taxon>Hyphomicrobiales</taxon>
        <taxon>Devosiaceae</taxon>
        <taxon>Devosia</taxon>
    </lineage>
</organism>